<feature type="transmembrane region" description="Helical" evidence="1">
    <location>
        <begin position="6"/>
        <end position="22"/>
    </location>
</feature>
<keyword evidence="1" id="KW-0812">Transmembrane</keyword>
<organism evidence="2">
    <name type="scientific">uncultured Aureispira sp</name>
    <dbReference type="NCBI Taxonomy" id="1331704"/>
    <lineage>
        <taxon>Bacteria</taxon>
        <taxon>Pseudomonadati</taxon>
        <taxon>Bacteroidota</taxon>
        <taxon>Saprospiria</taxon>
        <taxon>Saprospirales</taxon>
        <taxon>Saprospiraceae</taxon>
        <taxon>Aureispira</taxon>
        <taxon>environmental samples</taxon>
    </lineage>
</organism>
<gene>
    <name evidence="2" type="ORF">HELGO_WM17745</name>
</gene>
<dbReference type="Pfam" id="PF06167">
    <property type="entry name" value="Peptidase_M90"/>
    <property type="match status" value="1"/>
</dbReference>
<evidence type="ECO:0000256" key="1">
    <source>
        <dbReference type="SAM" id="Phobius"/>
    </source>
</evidence>
<dbReference type="EMBL" id="CACVAQ010000271">
    <property type="protein sequence ID" value="CAA6819192.1"/>
    <property type="molecule type" value="Genomic_DNA"/>
</dbReference>
<protein>
    <submittedName>
        <fullName evidence="2">Uncharacterized protein</fullName>
    </submittedName>
</protein>
<dbReference type="PANTHER" id="PTHR30164:SF2">
    <property type="entry name" value="PROTEIN MTFA"/>
    <property type="match status" value="1"/>
</dbReference>
<dbReference type="AlphaFoldDB" id="A0A6S6TEC6"/>
<dbReference type="InterPro" id="IPR010384">
    <property type="entry name" value="MtfA_fam"/>
</dbReference>
<name>A0A6S6TEC6_9BACT</name>
<dbReference type="InterPro" id="IPR042252">
    <property type="entry name" value="MtfA_N"/>
</dbReference>
<dbReference type="Gene3D" id="1.10.472.150">
    <property type="entry name" value="Glucose-regulated metallo-peptidase M90, N-terminal domain"/>
    <property type="match status" value="1"/>
</dbReference>
<dbReference type="GO" id="GO:0008237">
    <property type="term" value="F:metallopeptidase activity"/>
    <property type="evidence" value="ECO:0007669"/>
    <property type="project" value="InterPro"/>
</dbReference>
<keyword evidence="1" id="KW-1133">Transmembrane helix</keyword>
<dbReference type="PANTHER" id="PTHR30164">
    <property type="entry name" value="MTFA PEPTIDASE"/>
    <property type="match status" value="1"/>
</dbReference>
<dbReference type="GO" id="GO:0004177">
    <property type="term" value="F:aminopeptidase activity"/>
    <property type="evidence" value="ECO:0007669"/>
    <property type="project" value="TreeGrafter"/>
</dbReference>
<evidence type="ECO:0000313" key="2">
    <source>
        <dbReference type="EMBL" id="CAA6819192.1"/>
    </source>
</evidence>
<proteinExistence type="predicted"/>
<accession>A0A6S6TEC6</accession>
<dbReference type="Gene3D" id="3.40.390.10">
    <property type="entry name" value="Collagenase (Catalytic Domain)"/>
    <property type="match status" value="1"/>
</dbReference>
<dbReference type="InterPro" id="IPR024079">
    <property type="entry name" value="MetalloPept_cat_dom_sf"/>
</dbReference>
<reference evidence="2" key="1">
    <citation type="submission" date="2020-01" db="EMBL/GenBank/DDBJ databases">
        <authorList>
            <person name="Meier V. D."/>
            <person name="Meier V D."/>
        </authorList>
    </citation>
    <scope>NUCLEOTIDE SEQUENCE</scope>
    <source>
        <strain evidence="2">HLG_WM_MAG_10</strain>
    </source>
</reference>
<dbReference type="GO" id="GO:0005829">
    <property type="term" value="C:cytosol"/>
    <property type="evidence" value="ECO:0007669"/>
    <property type="project" value="TreeGrafter"/>
</dbReference>
<sequence length="299" mass="35028">MFAGLIFIPSLILAVITFLLAYNNRILPFSLIWISVIPFAIGLGAYIIRNGLNEWWYVRHPPGLSELEQNILARFFPYYRRLNVQHKKKFEDRISVFRLQKQFQMRLLEQIPGDMQLLVSATAVQLTLGLEDENEILDNLGMVVLFPKEFITPDINTQLHHVEFNTDIFSCLLLSINFFTKGIKDPEHYYHSGLHGMAKAFKIKYGYSDDQIPFPDKKELLVQLHHLREFEIGYQFLYTGLPSMELFEMCTEHFFQVPTRMQEHLPEVYQYFMDIYHQDPSNGANPIIQNIKSSTRTAK</sequence>
<keyword evidence="1" id="KW-0472">Membrane</keyword>
<feature type="transmembrane region" description="Helical" evidence="1">
    <location>
        <begin position="29"/>
        <end position="48"/>
    </location>
</feature>